<dbReference type="STRING" id="1423351.A0A074RDJ6"/>
<comment type="caution">
    <text evidence="2">The sequence shown here is derived from an EMBL/GenBank/DDBJ whole genome shotgun (WGS) entry which is preliminary data.</text>
</comment>
<evidence type="ECO:0000313" key="3">
    <source>
        <dbReference type="Proteomes" id="UP000027456"/>
    </source>
</evidence>
<dbReference type="PANTHER" id="PTHR37984:SF5">
    <property type="entry name" value="PROTEIN NYNRIN-LIKE"/>
    <property type="match status" value="1"/>
</dbReference>
<protein>
    <submittedName>
        <fullName evidence="2">Putative Ty3/Gypsy polyprotein/retrotransposon</fullName>
    </submittedName>
</protein>
<dbReference type="Proteomes" id="UP000027456">
    <property type="component" value="Unassembled WGS sequence"/>
</dbReference>
<dbReference type="OrthoDB" id="3249394at2759"/>
<evidence type="ECO:0000259" key="1">
    <source>
        <dbReference type="Pfam" id="PF17921"/>
    </source>
</evidence>
<sequence>EPEKCSNFEIKNKVLYMRKDGDLLMCIPDIKVGERKLREVISTHAHSILAQLGAKKTLQWLRTQVWWKTMVKEVYDYCESCHICAVSKAATQKPQGLLHPMPIPSYPWQSTGIELVGPISMTTAAYNPPPISNQP</sequence>
<dbReference type="InterPro" id="IPR050951">
    <property type="entry name" value="Retrovirus_Pol_polyprotein"/>
</dbReference>
<name>A0A074RDJ6_9AGAM</name>
<proteinExistence type="predicted"/>
<organism evidence="2 3">
    <name type="scientific">Rhizoctonia solani 123E</name>
    <dbReference type="NCBI Taxonomy" id="1423351"/>
    <lineage>
        <taxon>Eukaryota</taxon>
        <taxon>Fungi</taxon>
        <taxon>Dikarya</taxon>
        <taxon>Basidiomycota</taxon>
        <taxon>Agaricomycotina</taxon>
        <taxon>Agaricomycetes</taxon>
        <taxon>Cantharellales</taxon>
        <taxon>Ceratobasidiaceae</taxon>
        <taxon>Rhizoctonia</taxon>
    </lineage>
</organism>
<evidence type="ECO:0000313" key="2">
    <source>
        <dbReference type="EMBL" id="KEP44864.1"/>
    </source>
</evidence>
<feature type="non-terminal residue" evidence="2">
    <location>
        <position position="1"/>
    </location>
</feature>
<dbReference type="PANTHER" id="PTHR37984">
    <property type="entry name" value="PROTEIN CBG26694"/>
    <property type="match status" value="1"/>
</dbReference>
<dbReference type="HOGENOM" id="CLU_1890823_0_0_1"/>
<reference evidence="2 3" key="1">
    <citation type="submission" date="2013-12" db="EMBL/GenBank/DDBJ databases">
        <authorList>
            <person name="Cubeta M."/>
            <person name="Pakala S."/>
            <person name="Fedorova N."/>
            <person name="Thomas E."/>
            <person name="Dean R."/>
            <person name="Jabaji S."/>
            <person name="Neate S."/>
            <person name="Toda T."/>
            <person name="Tavantzis S."/>
            <person name="Vilgalys R."/>
            <person name="Bharathan N."/>
            <person name="Pakala S."/>
            <person name="Losada L.S."/>
            <person name="Zafar N."/>
            <person name="Nierman W."/>
        </authorList>
    </citation>
    <scope>NUCLEOTIDE SEQUENCE [LARGE SCALE GENOMIC DNA]</scope>
    <source>
        <strain evidence="2 3">123E</strain>
    </source>
</reference>
<accession>A0A074RDJ6</accession>
<dbReference type="AlphaFoldDB" id="A0A074RDJ6"/>
<keyword evidence="3" id="KW-1185">Reference proteome</keyword>
<dbReference type="Gene3D" id="1.10.340.70">
    <property type="match status" value="1"/>
</dbReference>
<feature type="non-terminal residue" evidence="2">
    <location>
        <position position="135"/>
    </location>
</feature>
<gene>
    <name evidence="2" type="ORF">V565_360730</name>
</gene>
<feature type="domain" description="Integrase zinc-binding" evidence="1">
    <location>
        <begin position="35"/>
        <end position="89"/>
    </location>
</feature>
<dbReference type="Pfam" id="PF17921">
    <property type="entry name" value="Integrase_H2C2"/>
    <property type="match status" value="1"/>
</dbReference>
<dbReference type="InterPro" id="IPR041588">
    <property type="entry name" value="Integrase_H2C2"/>
</dbReference>
<dbReference type="EMBL" id="AZST01002675">
    <property type="protein sequence ID" value="KEP44864.1"/>
    <property type="molecule type" value="Genomic_DNA"/>
</dbReference>